<protein>
    <submittedName>
        <fullName evidence="6">LysR family transcriptional regulator</fullName>
    </submittedName>
</protein>
<dbReference type="Gene3D" id="3.40.190.290">
    <property type="match status" value="1"/>
</dbReference>
<proteinExistence type="inferred from homology"/>
<evidence type="ECO:0000259" key="5">
    <source>
        <dbReference type="PROSITE" id="PS50931"/>
    </source>
</evidence>
<keyword evidence="3" id="KW-0238">DNA-binding</keyword>
<sequence>MRLEQLQAFLAIAQTGSFQQAAKKCGVTQSTISRQIQGLEADLGVELFHRTTHAKLTLGGERLLPRVRKICQEWDTAISELADLVAGKQPELCIAAIHSICASYLPPVLQKFCHDYPQVQLRVTSLGSDRSLKVLKDGLVDLAIVMHNRFLITGKEMVVKTLYDEPIEVLTAASHPLAKFASIPWNELIKYPQVVFKDGYGMQRLIQDSFDKLGTKLQAALEVNTLDAFRGVVRQGELIALLPHSALIEAKFDPSLAVRPLDNNSNLPDNSSSSLTRRVVMVTTQDRLQIPPIQHFWQLVSDNIPPKLEQQRTA</sequence>
<name>A0ABX8X142_9CYAN</name>
<dbReference type="PANTHER" id="PTHR30419:SF8">
    <property type="entry name" value="NITROGEN ASSIMILATION TRANSCRIPTIONAL ACTIVATOR-RELATED"/>
    <property type="match status" value="1"/>
</dbReference>
<organism evidence="6 7">
    <name type="scientific">Sphaerospermopsis torques-reginae ITEP-024</name>
    <dbReference type="NCBI Taxonomy" id="984208"/>
    <lineage>
        <taxon>Bacteria</taxon>
        <taxon>Bacillati</taxon>
        <taxon>Cyanobacteriota</taxon>
        <taxon>Cyanophyceae</taxon>
        <taxon>Nostocales</taxon>
        <taxon>Aphanizomenonaceae</taxon>
        <taxon>Sphaerospermopsis</taxon>
        <taxon>Sphaerospermopsis torques-reginae</taxon>
    </lineage>
</organism>
<gene>
    <name evidence="6" type="ORF">K2F26_02775</name>
</gene>
<accession>A0ABX8X142</accession>
<dbReference type="InterPro" id="IPR005119">
    <property type="entry name" value="LysR_subst-bd"/>
</dbReference>
<comment type="similarity">
    <text evidence="1">Belongs to the LysR transcriptional regulatory family.</text>
</comment>
<evidence type="ECO:0000256" key="3">
    <source>
        <dbReference type="ARBA" id="ARBA00023125"/>
    </source>
</evidence>
<dbReference type="PANTHER" id="PTHR30419">
    <property type="entry name" value="HTH-TYPE TRANSCRIPTIONAL REGULATOR YBHD"/>
    <property type="match status" value="1"/>
</dbReference>
<dbReference type="InterPro" id="IPR050950">
    <property type="entry name" value="HTH-type_LysR_regulators"/>
</dbReference>
<evidence type="ECO:0000256" key="1">
    <source>
        <dbReference type="ARBA" id="ARBA00009437"/>
    </source>
</evidence>
<evidence type="ECO:0000256" key="2">
    <source>
        <dbReference type="ARBA" id="ARBA00023015"/>
    </source>
</evidence>
<dbReference type="InterPro" id="IPR036390">
    <property type="entry name" value="WH_DNA-bd_sf"/>
</dbReference>
<dbReference type="InterPro" id="IPR036388">
    <property type="entry name" value="WH-like_DNA-bd_sf"/>
</dbReference>
<dbReference type="Pfam" id="PF03466">
    <property type="entry name" value="LysR_substrate"/>
    <property type="match status" value="1"/>
</dbReference>
<dbReference type="PRINTS" id="PR00039">
    <property type="entry name" value="HTHLYSR"/>
</dbReference>
<reference evidence="6 7" key="1">
    <citation type="journal article" date="2022" name="J. Am. Chem. Soc.">
        <title>Biosynthesis of Guanitoxin Enables Global Environmental Detection in Freshwater Cyanobacteria.</title>
        <authorList>
            <person name="Lima S.T."/>
            <person name="Fallon T.R."/>
            <person name="Cordoza J.L."/>
            <person name="Chekan J.R."/>
            <person name="Delbaje E."/>
            <person name="Hopiavuori A.R."/>
            <person name="Alvarenga D.O."/>
            <person name="Wood S.M."/>
            <person name="Luhavaya H."/>
            <person name="Baumgartner J.T."/>
            <person name="Dorr F.A."/>
            <person name="Etchegaray A."/>
            <person name="Pinto E."/>
            <person name="McKinnie S.M.K."/>
            <person name="Fiore M.F."/>
            <person name="Moore B.S."/>
        </authorList>
    </citation>
    <scope>NUCLEOTIDE SEQUENCE [LARGE SCALE GENOMIC DNA]</scope>
    <source>
        <strain evidence="6 7">ITEP-024</strain>
    </source>
</reference>
<keyword evidence="2" id="KW-0805">Transcription regulation</keyword>
<dbReference type="SUPFAM" id="SSF46785">
    <property type="entry name" value="Winged helix' DNA-binding domain"/>
    <property type="match status" value="1"/>
</dbReference>
<dbReference type="RefSeq" id="WP_220610262.1">
    <property type="nucleotide sequence ID" value="NZ_CP080598.1"/>
</dbReference>
<keyword evidence="7" id="KW-1185">Reference proteome</keyword>
<dbReference type="SUPFAM" id="SSF53850">
    <property type="entry name" value="Periplasmic binding protein-like II"/>
    <property type="match status" value="1"/>
</dbReference>
<keyword evidence="4" id="KW-0804">Transcription</keyword>
<dbReference type="CDD" id="cd05466">
    <property type="entry name" value="PBP2_LTTR_substrate"/>
    <property type="match status" value="1"/>
</dbReference>
<dbReference type="PROSITE" id="PS50931">
    <property type="entry name" value="HTH_LYSR"/>
    <property type="match status" value="1"/>
</dbReference>
<evidence type="ECO:0000313" key="6">
    <source>
        <dbReference type="EMBL" id="QYX32345.1"/>
    </source>
</evidence>
<dbReference type="EMBL" id="CP080598">
    <property type="protein sequence ID" value="QYX32345.1"/>
    <property type="molecule type" value="Genomic_DNA"/>
</dbReference>
<evidence type="ECO:0000256" key="4">
    <source>
        <dbReference type="ARBA" id="ARBA00023163"/>
    </source>
</evidence>
<dbReference type="Pfam" id="PF00126">
    <property type="entry name" value="HTH_1"/>
    <property type="match status" value="1"/>
</dbReference>
<evidence type="ECO:0000313" key="7">
    <source>
        <dbReference type="Proteomes" id="UP000826540"/>
    </source>
</evidence>
<feature type="domain" description="HTH lysR-type" evidence="5">
    <location>
        <begin position="1"/>
        <end position="57"/>
    </location>
</feature>
<dbReference type="InterPro" id="IPR000847">
    <property type="entry name" value="LysR_HTH_N"/>
</dbReference>
<dbReference type="Gene3D" id="1.10.10.10">
    <property type="entry name" value="Winged helix-like DNA-binding domain superfamily/Winged helix DNA-binding domain"/>
    <property type="match status" value="1"/>
</dbReference>
<dbReference type="Proteomes" id="UP000826540">
    <property type="component" value="Chromosome"/>
</dbReference>